<accession>A0A7W2DNF4</accession>
<dbReference type="EMBL" id="JACERG010000003">
    <property type="protein sequence ID" value="MBA5220078.1"/>
    <property type="molecule type" value="Genomic_DNA"/>
</dbReference>
<protein>
    <submittedName>
        <fullName evidence="1">Uncharacterized protein</fullName>
    </submittedName>
</protein>
<dbReference type="RefSeq" id="WP_191851641.1">
    <property type="nucleotide sequence ID" value="NZ_CP108324.1"/>
</dbReference>
<evidence type="ECO:0000313" key="2">
    <source>
        <dbReference type="Proteomes" id="UP000587608"/>
    </source>
</evidence>
<sequence>MQYEGGTRGTPCRHGWLYRAGRQHGLEMVTALARSVSVETAATGKRFVAVVALA</sequence>
<evidence type="ECO:0000313" key="1">
    <source>
        <dbReference type="EMBL" id="MBA5220078.1"/>
    </source>
</evidence>
<proteinExistence type="predicted"/>
<dbReference type="AlphaFoldDB" id="A0A7W2DNF4"/>
<comment type="caution">
    <text evidence="1">The sequence shown here is derived from an EMBL/GenBank/DDBJ whole genome shotgun (WGS) entry which is preliminary data.</text>
</comment>
<dbReference type="Proteomes" id="UP000587608">
    <property type="component" value="Unassembled WGS sequence"/>
</dbReference>
<organism evidence="1 2">
    <name type="scientific">Streptomyces griseoaurantiacus</name>
    <dbReference type="NCBI Taxonomy" id="68213"/>
    <lineage>
        <taxon>Bacteria</taxon>
        <taxon>Bacillati</taxon>
        <taxon>Actinomycetota</taxon>
        <taxon>Actinomycetes</taxon>
        <taxon>Kitasatosporales</taxon>
        <taxon>Streptomycetaceae</taxon>
        <taxon>Streptomyces</taxon>
        <taxon>Streptomyces aurantiacus group</taxon>
    </lineage>
</organism>
<reference evidence="1 2" key="1">
    <citation type="submission" date="2020-07" db="EMBL/GenBank/DDBJ databases">
        <title>Differential regulation of undecylprodigiosin biosynthesis in the yeast-scavenging Streptomyces strain MBK6.</title>
        <authorList>
            <person name="Baral B."/>
            <person name="Siitonen V."/>
            <person name="Laughlin M."/>
            <person name="Yamada K."/>
            <person name="Ilomaeki M."/>
            <person name="Metsae-Ketelae M."/>
            <person name="Niemi J."/>
        </authorList>
    </citation>
    <scope>NUCLEOTIDE SEQUENCE [LARGE SCALE GENOMIC DNA]</scope>
    <source>
        <strain evidence="1 2">MBK6</strain>
    </source>
</reference>
<gene>
    <name evidence="1" type="ORF">H1X69_01430</name>
</gene>
<name>A0A7W2DNF4_9ACTN</name>